<dbReference type="EMBL" id="WIXE01021030">
    <property type="protein sequence ID" value="KAK5968768.1"/>
    <property type="molecule type" value="Genomic_DNA"/>
</dbReference>
<evidence type="ECO:0000256" key="1">
    <source>
        <dbReference type="SAM" id="Coils"/>
    </source>
</evidence>
<feature type="coiled-coil region" evidence="1">
    <location>
        <begin position="199"/>
        <end position="238"/>
    </location>
</feature>
<evidence type="ECO:0000313" key="2">
    <source>
        <dbReference type="EMBL" id="KAK5968768.1"/>
    </source>
</evidence>
<evidence type="ECO:0000313" key="3">
    <source>
        <dbReference type="Proteomes" id="UP001331761"/>
    </source>
</evidence>
<comment type="caution">
    <text evidence="2">The sequence shown here is derived from an EMBL/GenBank/DDBJ whole genome shotgun (WGS) entry which is preliminary data.</text>
</comment>
<keyword evidence="1" id="KW-0175">Coiled coil</keyword>
<protein>
    <submittedName>
        <fullName evidence="2">Uncharacterized protein</fullName>
    </submittedName>
</protein>
<dbReference type="AlphaFoldDB" id="A0AAN8FR09"/>
<name>A0AAN8FR09_TRICO</name>
<accession>A0AAN8FR09</accession>
<dbReference type="Proteomes" id="UP001331761">
    <property type="component" value="Unassembled WGS sequence"/>
</dbReference>
<proteinExistence type="predicted"/>
<organism evidence="2 3">
    <name type="scientific">Trichostrongylus colubriformis</name>
    <name type="common">Black scour worm</name>
    <dbReference type="NCBI Taxonomy" id="6319"/>
    <lineage>
        <taxon>Eukaryota</taxon>
        <taxon>Metazoa</taxon>
        <taxon>Ecdysozoa</taxon>
        <taxon>Nematoda</taxon>
        <taxon>Chromadorea</taxon>
        <taxon>Rhabditida</taxon>
        <taxon>Rhabditina</taxon>
        <taxon>Rhabditomorpha</taxon>
        <taxon>Strongyloidea</taxon>
        <taxon>Trichostrongylidae</taxon>
        <taxon>Trichostrongylus</taxon>
    </lineage>
</organism>
<keyword evidence="3" id="KW-1185">Reference proteome</keyword>
<sequence>MVNYATASSKAVAVQRVLSEKPERHQMVTLPGSPRRNWDYIAEMYCANYDIFHKSSLGGGRAKEAIALKRKLLQQMADHLSAIVDEKRTVVQIDQKIRDEIRQVKKYLRYKRQDAMGTSGFSREIKAVFHELELRLAESAVGLLSLPLPGELSMDYTPTCSNPPIMSFPADTTSILDPSPHSLEASLCSLSDYHRSKELDIALETLEELQKEALRAEIASARARMEAAVEERRYWEEKRGLLALEKQSLQSHLPSKQDDNPVQDRLSAAVEERQFWREKRRILALRRQFVLDQLDSL</sequence>
<reference evidence="2 3" key="1">
    <citation type="submission" date="2019-10" db="EMBL/GenBank/DDBJ databases">
        <title>Assembly and Annotation for the nematode Trichostrongylus colubriformis.</title>
        <authorList>
            <person name="Martin J."/>
        </authorList>
    </citation>
    <scope>NUCLEOTIDE SEQUENCE [LARGE SCALE GENOMIC DNA]</scope>
    <source>
        <strain evidence="2">G859</strain>
        <tissue evidence="2">Whole worm</tissue>
    </source>
</reference>
<gene>
    <name evidence="2" type="ORF">GCK32_005040</name>
</gene>